<dbReference type="Proteomes" id="UP001054889">
    <property type="component" value="Unassembled WGS sequence"/>
</dbReference>
<dbReference type="GO" id="GO:0006508">
    <property type="term" value="P:proteolysis"/>
    <property type="evidence" value="ECO:0007669"/>
    <property type="project" value="InterPro"/>
</dbReference>
<reference evidence="3" key="1">
    <citation type="journal article" date="2018" name="DNA Res.">
        <title>Multiple hybrid de novo genome assembly of finger millet, an orphan allotetraploid crop.</title>
        <authorList>
            <person name="Hatakeyama M."/>
            <person name="Aluri S."/>
            <person name="Balachadran M.T."/>
            <person name="Sivarajan S.R."/>
            <person name="Patrignani A."/>
            <person name="Gruter S."/>
            <person name="Poveda L."/>
            <person name="Shimizu-Inatsugi R."/>
            <person name="Baeten J."/>
            <person name="Francoijs K.J."/>
            <person name="Nataraja K.N."/>
            <person name="Reddy Y.A.N."/>
            <person name="Phadnis S."/>
            <person name="Ravikumar R.L."/>
            <person name="Schlapbach R."/>
            <person name="Sreeman S.M."/>
            <person name="Shimizu K.K."/>
        </authorList>
    </citation>
    <scope>NUCLEOTIDE SEQUENCE</scope>
</reference>
<gene>
    <name evidence="3" type="primary">ga25160</name>
    <name evidence="3" type="ORF">PR202_ga25160</name>
</gene>
<dbReference type="PROSITE" id="PS00141">
    <property type="entry name" value="ASP_PROTEASE"/>
    <property type="match status" value="1"/>
</dbReference>
<dbReference type="PANTHER" id="PTHR13683:SF820">
    <property type="entry name" value="PEPTIDASE A1 DOMAIN-CONTAINING PROTEIN"/>
    <property type="match status" value="1"/>
</dbReference>
<dbReference type="GO" id="GO:0004190">
    <property type="term" value="F:aspartic-type endopeptidase activity"/>
    <property type="evidence" value="ECO:0007669"/>
    <property type="project" value="InterPro"/>
</dbReference>
<name>A0AAV5DAB9_ELECO</name>
<dbReference type="InterPro" id="IPR021109">
    <property type="entry name" value="Peptidase_aspartic_dom_sf"/>
</dbReference>
<dbReference type="EMBL" id="BQKI01000013">
    <property type="protein sequence ID" value="GJN07336.1"/>
    <property type="molecule type" value="Genomic_DNA"/>
</dbReference>
<dbReference type="AlphaFoldDB" id="A0AAV5DAB9"/>
<evidence type="ECO:0000313" key="4">
    <source>
        <dbReference type="Proteomes" id="UP001054889"/>
    </source>
</evidence>
<reference evidence="3" key="2">
    <citation type="submission" date="2021-12" db="EMBL/GenBank/DDBJ databases">
        <title>Resequencing data analysis of finger millet.</title>
        <authorList>
            <person name="Hatakeyama M."/>
            <person name="Aluri S."/>
            <person name="Balachadran M.T."/>
            <person name="Sivarajan S.R."/>
            <person name="Poveda L."/>
            <person name="Shimizu-Inatsugi R."/>
            <person name="Schlapbach R."/>
            <person name="Sreeman S.M."/>
            <person name="Shimizu K.K."/>
        </authorList>
    </citation>
    <scope>NUCLEOTIDE SEQUENCE</scope>
</reference>
<evidence type="ECO:0000313" key="3">
    <source>
        <dbReference type="EMBL" id="GJN07336.1"/>
    </source>
</evidence>
<dbReference type="Gene3D" id="2.40.70.10">
    <property type="entry name" value="Acid Proteases"/>
    <property type="match status" value="1"/>
</dbReference>
<keyword evidence="4" id="KW-1185">Reference proteome</keyword>
<dbReference type="PROSITE" id="PS51767">
    <property type="entry name" value="PEPTIDASE_A1"/>
    <property type="match status" value="1"/>
</dbReference>
<feature type="domain" description="Peptidase A1" evidence="2">
    <location>
        <begin position="1"/>
        <end position="164"/>
    </location>
</feature>
<dbReference type="InterPro" id="IPR033121">
    <property type="entry name" value="PEPTIDASE_A1"/>
</dbReference>
<dbReference type="SUPFAM" id="SSF50630">
    <property type="entry name" value="Acid proteases"/>
    <property type="match status" value="1"/>
</dbReference>
<dbReference type="InterPro" id="IPR001461">
    <property type="entry name" value="Aspartic_peptidase_A1"/>
</dbReference>
<dbReference type="InterPro" id="IPR001969">
    <property type="entry name" value="Aspartic_peptidase_AS"/>
</dbReference>
<organism evidence="3 4">
    <name type="scientific">Eleusine coracana subsp. coracana</name>
    <dbReference type="NCBI Taxonomy" id="191504"/>
    <lineage>
        <taxon>Eukaryota</taxon>
        <taxon>Viridiplantae</taxon>
        <taxon>Streptophyta</taxon>
        <taxon>Embryophyta</taxon>
        <taxon>Tracheophyta</taxon>
        <taxon>Spermatophyta</taxon>
        <taxon>Magnoliopsida</taxon>
        <taxon>Liliopsida</taxon>
        <taxon>Poales</taxon>
        <taxon>Poaceae</taxon>
        <taxon>PACMAD clade</taxon>
        <taxon>Chloridoideae</taxon>
        <taxon>Cynodonteae</taxon>
        <taxon>Eleusininae</taxon>
        <taxon>Eleusine</taxon>
    </lineage>
</organism>
<dbReference type="PANTHER" id="PTHR13683">
    <property type="entry name" value="ASPARTYL PROTEASES"/>
    <property type="match status" value="1"/>
</dbReference>
<sequence length="179" mass="19708">MTWVPMAPVLPGKPNHYSPGQATMQLDASLDAKPVQVVFDSGTTYTYLPRRLLTPLVHALSRSVSKSLKVVKDPALTSCWSRSGGFKSLDDLKKEFKSVMSLKFENGATMMLPPENYLVIIPNTGNACLGMLEMPNSNRILIGDITLRGQLVIYDNEKGQLGWIRLPCEAKSISAISRI</sequence>
<dbReference type="InterPro" id="IPR032799">
    <property type="entry name" value="TAXi_C"/>
</dbReference>
<evidence type="ECO:0000256" key="1">
    <source>
        <dbReference type="ARBA" id="ARBA00007447"/>
    </source>
</evidence>
<comment type="similarity">
    <text evidence="1">Belongs to the peptidase A1 family.</text>
</comment>
<comment type="caution">
    <text evidence="3">The sequence shown here is derived from an EMBL/GenBank/DDBJ whole genome shotgun (WGS) entry which is preliminary data.</text>
</comment>
<accession>A0AAV5DAB9</accession>
<protein>
    <recommendedName>
        <fullName evidence="2">Peptidase A1 domain-containing protein</fullName>
    </recommendedName>
</protein>
<proteinExistence type="inferred from homology"/>
<dbReference type="Pfam" id="PF14541">
    <property type="entry name" value="TAXi_C"/>
    <property type="match status" value="1"/>
</dbReference>
<evidence type="ECO:0000259" key="2">
    <source>
        <dbReference type="PROSITE" id="PS51767"/>
    </source>
</evidence>